<evidence type="ECO:0000256" key="1">
    <source>
        <dbReference type="ARBA" id="ARBA00010894"/>
    </source>
</evidence>
<dbReference type="Pfam" id="PF02325">
    <property type="entry name" value="CCB3_YggT"/>
    <property type="match status" value="1"/>
</dbReference>
<evidence type="ECO:0000313" key="4">
    <source>
        <dbReference type="Proteomes" id="UP000050430"/>
    </source>
</evidence>
<dbReference type="PANTHER" id="PTHR33219:SF14">
    <property type="entry name" value="PROTEIN COFACTOR ASSEMBLY OF COMPLEX C SUBUNIT B CCB3, CHLOROPLASTIC-RELATED"/>
    <property type="match status" value="1"/>
</dbReference>
<dbReference type="GO" id="GO:0016020">
    <property type="term" value="C:membrane"/>
    <property type="evidence" value="ECO:0007669"/>
    <property type="project" value="InterPro"/>
</dbReference>
<keyword evidence="4" id="KW-1185">Reference proteome</keyword>
<dbReference type="EMBL" id="LGCK01000007">
    <property type="protein sequence ID" value="KPL72555.1"/>
    <property type="molecule type" value="Genomic_DNA"/>
</dbReference>
<keyword evidence="2" id="KW-1133">Transmembrane helix</keyword>
<dbReference type="RefSeq" id="WP_062421399.1">
    <property type="nucleotide sequence ID" value="NZ_BBYA01000008.1"/>
</dbReference>
<comment type="similarity">
    <text evidence="1">Belongs to the YggT family.</text>
</comment>
<dbReference type="AlphaFoldDB" id="A0A0P6XBD4"/>
<gene>
    <name evidence="3" type="ORF">ADM99_05400</name>
</gene>
<comment type="caution">
    <text evidence="3">The sequence shown here is derived from an EMBL/GenBank/DDBJ whole genome shotgun (WGS) entry which is preliminary data.</text>
</comment>
<reference evidence="3 4" key="1">
    <citation type="submission" date="2015-07" db="EMBL/GenBank/DDBJ databases">
        <title>Genome sequence of Leptolinea tardivitalis DSM 16556.</title>
        <authorList>
            <person name="Hemp J."/>
            <person name="Ward L.M."/>
            <person name="Pace L.A."/>
            <person name="Fischer W.W."/>
        </authorList>
    </citation>
    <scope>NUCLEOTIDE SEQUENCE [LARGE SCALE GENOMIC DNA]</scope>
    <source>
        <strain evidence="3 4">YMTK-2</strain>
    </source>
</reference>
<evidence type="ECO:0000313" key="3">
    <source>
        <dbReference type="EMBL" id="KPL72555.1"/>
    </source>
</evidence>
<accession>A0A0P6XBD4</accession>
<keyword evidence="2" id="KW-0812">Transmembrane</keyword>
<feature type="transmembrane region" description="Helical" evidence="2">
    <location>
        <begin position="63"/>
        <end position="82"/>
    </location>
</feature>
<proteinExistence type="inferred from homology"/>
<protein>
    <recommendedName>
        <fullName evidence="5">YggT family protein</fullName>
    </recommendedName>
</protein>
<sequence length="86" mass="9669">MGDILFTSLSLFFRVISFIVIIDVLLSYFMSPYHPVRSFLDKIVEPLLDPIRRVVPSMAGLDFSPVILIIILQVLESIAASLTRGM</sequence>
<dbReference type="PANTHER" id="PTHR33219">
    <property type="entry name" value="YLMG HOMOLOG PROTEIN 2, CHLOROPLASTIC"/>
    <property type="match status" value="1"/>
</dbReference>
<dbReference type="Proteomes" id="UP000050430">
    <property type="component" value="Unassembled WGS sequence"/>
</dbReference>
<organism evidence="3 4">
    <name type="scientific">Leptolinea tardivitalis</name>
    <dbReference type="NCBI Taxonomy" id="229920"/>
    <lineage>
        <taxon>Bacteria</taxon>
        <taxon>Bacillati</taxon>
        <taxon>Chloroflexota</taxon>
        <taxon>Anaerolineae</taxon>
        <taxon>Anaerolineales</taxon>
        <taxon>Anaerolineaceae</taxon>
        <taxon>Leptolinea</taxon>
    </lineage>
</organism>
<feature type="transmembrane region" description="Helical" evidence="2">
    <location>
        <begin position="12"/>
        <end position="30"/>
    </location>
</feature>
<dbReference type="InterPro" id="IPR003425">
    <property type="entry name" value="CCB3/YggT"/>
</dbReference>
<keyword evidence="2" id="KW-0472">Membrane</keyword>
<evidence type="ECO:0008006" key="5">
    <source>
        <dbReference type="Google" id="ProtNLM"/>
    </source>
</evidence>
<dbReference type="OrthoDB" id="47652at2"/>
<name>A0A0P6XBD4_9CHLR</name>
<evidence type="ECO:0000256" key="2">
    <source>
        <dbReference type="SAM" id="Phobius"/>
    </source>
</evidence>
<dbReference type="STRING" id="229920.ADM99_05400"/>